<dbReference type="AlphaFoldDB" id="A0ABD2N7I2"/>
<evidence type="ECO:0000313" key="1">
    <source>
        <dbReference type="EMBL" id="KAL3274295.1"/>
    </source>
</evidence>
<protein>
    <submittedName>
        <fullName evidence="1">Uncharacterized protein</fullName>
    </submittedName>
</protein>
<dbReference type="EMBL" id="JABFTP020000062">
    <property type="protein sequence ID" value="KAL3274295.1"/>
    <property type="molecule type" value="Genomic_DNA"/>
</dbReference>
<name>A0ABD2N7I2_9CUCU</name>
<gene>
    <name evidence="1" type="ORF">HHI36_015700</name>
</gene>
<keyword evidence="2" id="KW-1185">Reference proteome</keyword>
<reference evidence="1 2" key="1">
    <citation type="journal article" date="2021" name="BMC Biol.">
        <title>Horizontally acquired antibacterial genes associated with adaptive radiation of ladybird beetles.</title>
        <authorList>
            <person name="Li H.S."/>
            <person name="Tang X.F."/>
            <person name="Huang Y.H."/>
            <person name="Xu Z.Y."/>
            <person name="Chen M.L."/>
            <person name="Du X.Y."/>
            <person name="Qiu B.Y."/>
            <person name="Chen P.T."/>
            <person name="Zhang W."/>
            <person name="Slipinski A."/>
            <person name="Escalona H.E."/>
            <person name="Waterhouse R.M."/>
            <person name="Zwick A."/>
            <person name="Pang H."/>
        </authorList>
    </citation>
    <scope>NUCLEOTIDE SEQUENCE [LARGE SCALE GENOMIC DNA]</scope>
    <source>
        <strain evidence="1">SYSU2018</strain>
    </source>
</reference>
<accession>A0ABD2N7I2</accession>
<sequence>MQLSIFNHKQLIYFYYINICITYRYQIITQYFCQLQIPSLPLQECIYEESNSPINCNPDDLNTTTGDQPIITSDEHRISTSVSNEQPTTSSAHDDTQFQSLTSLSSSLTPEKEISSENENKKPVCLFCDTIEKKVGKKRNYVAFPRSETTVNTIRVMAEKLNDIKLLAKLNSNQSVAYHSNCLSLYQLSVRRHDKERPESTDWHKNRQLHQLAFDALSEIIRVDIIEKNRVMYLTDLFSQYKSLLLEFGEGQVRAEDIQEYRAENLESKIIKAFGDRVTIECSMGTPKKKLFIYMIWTPHD</sequence>
<comment type="caution">
    <text evidence="1">The sequence shown here is derived from an EMBL/GenBank/DDBJ whole genome shotgun (WGS) entry which is preliminary data.</text>
</comment>
<dbReference type="Proteomes" id="UP001516400">
    <property type="component" value="Unassembled WGS sequence"/>
</dbReference>
<proteinExistence type="predicted"/>
<organism evidence="1 2">
    <name type="scientific">Cryptolaemus montrouzieri</name>
    <dbReference type="NCBI Taxonomy" id="559131"/>
    <lineage>
        <taxon>Eukaryota</taxon>
        <taxon>Metazoa</taxon>
        <taxon>Ecdysozoa</taxon>
        <taxon>Arthropoda</taxon>
        <taxon>Hexapoda</taxon>
        <taxon>Insecta</taxon>
        <taxon>Pterygota</taxon>
        <taxon>Neoptera</taxon>
        <taxon>Endopterygota</taxon>
        <taxon>Coleoptera</taxon>
        <taxon>Polyphaga</taxon>
        <taxon>Cucujiformia</taxon>
        <taxon>Coccinelloidea</taxon>
        <taxon>Coccinellidae</taxon>
        <taxon>Scymninae</taxon>
        <taxon>Scymnini</taxon>
        <taxon>Cryptolaemus</taxon>
    </lineage>
</organism>
<evidence type="ECO:0000313" key="2">
    <source>
        <dbReference type="Proteomes" id="UP001516400"/>
    </source>
</evidence>